<sequence>MLSLASSAPLAFAPVAPVRAPAARAAAPVMETIADLEAMAPKLNPLVGYFNPLGLGEDTMSGPGYSSEGVIGYLRHSEIKHGRIAMAAFVGFIVQSNGIHFPWATSFSGLTYADIAANAAPAAQWDALPTAAKVQILLVIGLLEFWGESSTALAAAGQKHYWMGGKPGFYPSFEPFRKNFGHPVLDLFDPFGLSKNASPERKQKGLLAEINNGRLAMIGIMGFMAAASVEGSVPALSGLIAHYDGECMAPFSSTDTSLPLVSEMLSFPKLDSPAKLFPYN</sequence>
<evidence type="ECO:0000313" key="7">
    <source>
        <dbReference type="Proteomes" id="UP001515480"/>
    </source>
</evidence>
<dbReference type="InterPro" id="IPR022796">
    <property type="entry name" value="Chloroa_b-bind"/>
</dbReference>
<evidence type="ECO:0000256" key="4">
    <source>
        <dbReference type="ARBA" id="ARBA00022640"/>
    </source>
</evidence>
<protein>
    <recommendedName>
        <fullName evidence="8">Chloroplast light harvesting protein</fullName>
    </recommendedName>
</protein>
<dbReference type="Proteomes" id="UP001515480">
    <property type="component" value="Unassembled WGS sequence"/>
</dbReference>
<feature type="binding site" evidence="5">
    <location>
        <position position="212"/>
    </location>
    <ligand>
        <name>chlorophyll a</name>
        <dbReference type="ChEBI" id="CHEBI:58416"/>
        <label>1</label>
    </ligand>
</feature>
<feature type="binding site" evidence="5">
    <location>
        <position position="209"/>
    </location>
    <ligand>
        <name>chlorophyll a</name>
        <dbReference type="ChEBI" id="CHEBI:58416"/>
        <label>1</label>
    </ligand>
</feature>
<keyword evidence="5" id="KW-0157">Chromophore</keyword>
<dbReference type="EMBL" id="JBGBPQ010000012">
    <property type="protein sequence ID" value="KAL1515004.1"/>
    <property type="molecule type" value="Genomic_DNA"/>
</dbReference>
<proteinExistence type="predicted"/>
<comment type="subcellular location">
    <subcellularLocation>
        <location evidence="1">Plastid</location>
        <location evidence="1">Chloroplast</location>
    </subcellularLocation>
</comment>
<feature type="binding site" evidence="5">
    <location>
        <position position="214"/>
    </location>
    <ligand>
        <name>chlorophyll a</name>
        <dbReference type="ChEBI" id="CHEBI:58416"/>
        <label>1</label>
    </ligand>
</feature>
<dbReference type="Pfam" id="PF00504">
    <property type="entry name" value="Chloroa_b-bind"/>
    <property type="match status" value="1"/>
</dbReference>
<gene>
    <name evidence="6" type="ORF">AB1Y20_004075</name>
</gene>
<evidence type="ECO:0000256" key="3">
    <source>
        <dbReference type="ARBA" id="ARBA00022531"/>
    </source>
</evidence>
<evidence type="ECO:0000256" key="1">
    <source>
        <dbReference type="ARBA" id="ARBA00004229"/>
    </source>
</evidence>
<comment type="caution">
    <text evidence="6">The sequence shown here is derived from an EMBL/GenBank/DDBJ whole genome shotgun (WGS) entry which is preliminary data.</text>
</comment>
<dbReference type="AlphaFoldDB" id="A0AB34J8U7"/>
<evidence type="ECO:0000313" key="6">
    <source>
        <dbReference type="EMBL" id="KAL1515004.1"/>
    </source>
</evidence>
<accession>A0AB34J8U7</accession>
<dbReference type="Gene3D" id="1.10.3460.10">
    <property type="entry name" value="Chlorophyll a/b binding protein domain"/>
    <property type="match status" value="1"/>
</dbReference>
<keyword evidence="4" id="KW-0934">Plastid</keyword>
<evidence type="ECO:0000256" key="5">
    <source>
        <dbReference type="PIRSR" id="PIRSR601344-1"/>
    </source>
</evidence>
<dbReference type="PANTHER" id="PTHR21649">
    <property type="entry name" value="CHLOROPHYLL A/B BINDING PROTEIN"/>
    <property type="match status" value="1"/>
</dbReference>
<evidence type="ECO:0008006" key="8">
    <source>
        <dbReference type="Google" id="ProtNLM"/>
    </source>
</evidence>
<reference evidence="6 7" key="1">
    <citation type="journal article" date="2024" name="Science">
        <title>Giant polyketide synthase enzymes in the biosynthesis of giant marine polyether toxins.</title>
        <authorList>
            <person name="Fallon T.R."/>
            <person name="Shende V.V."/>
            <person name="Wierzbicki I.H."/>
            <person name="Pendleton A.L."/>
            <person name="Watervoot N.F."/>
            <person name="Auber R.P."/>
            <person name="Gonzalez D.J."/>
            <person name="Wisecaver J.H."/>
            <person name="Moore B.S."/>
        </authorList>
    </citation>
    <scope>NUCLEOTIDE SEQUENCE [LARGE SCALE GENOMIC DNA]</scope>
    <source>
        <strain evidence="6 7">12B1</strain>
    </source>
</reference>
<dbReference type="GO" id="GO:0016020">
    <property type="term" value="C:membrane"/>
    <property type="evidence" value="ECO:0007669"/>
    <property type="project" value="InterPro"/>
</dbReference>
<feature type="binding site" evidence="5">
    <location>
        <position position="83"/>
    </location>
    <ligand>
        <name>chlorophyll a</name>
        <dbReference type="ChEBI" id="CHEBI:58416"/>
        <label>1</label>
    </ligand>
</feature>
<keyword evidence="7" id="KW-1185">Reference proteome</keyword>
<keyword evidence="5" id="KW-0148">Chlorophyll</keyword>
<dbReference type="GO" id="GO:0009765">
    <property type="term" value="P:photosynthesis, light harvesting"/>
    <property type="evidence" value="ECO:0007669"/>
    <property type="project" value="InterPro"/>
</dbReference>
<dbReference type="GO" id="GO:0016168">
    <property type="term" value="F:chlorophyll binding"/>
    <property type="evidence" value="ECO:0007669"/>
    <property type="project" value="UniProtKB-KW"/>
</dbReference>
<dbReference type="InterPro" id="IPR001344">
    <property type="entry name" value="Chloro_AB-bd_pln"/>
</dbReference>
<name>A0AB34J8U7_PRYPA</name>
<feature type="binding site" evidence="5">
    <location>
        <position position="81"/>
    </location>
    <ligand>
        <name>chlorophyll a</name>
        <dbReference type="ChEBI" id="CHEBI:58416"/>
        <label>1</label>
    </ligand>
</feature>
<dbReference type="SUPFAM" id="SSF103511">
    <property type="entry name" value="Chlorophyll a-b binding protein"/>
    <property type="match status" value="1"/>
</dbReference>
<feature type="binding site" evidence="5">
    <location>
        <position position="78"/>
    </location>
    <ligand>
        <name>chlorophyll a</name>
        <dbReference type="ChEBI" id="CHEBI:58416"/>
        <label>1</label>
    </ligand>
</feature>
<evidence type="ECO:0000256" key="2">
    <source>
        <dbReference type="ARBA" id="ARBA00022528"/>
    </source>
</evidence>
<organism evidence="6 7">
    <name type="scientific">Prymnesium parvum</name>
    <name type="common">Toxic golden alga</name>
    <dbReference type="NCBI Taxonomy" id="97485"/>
    <lineage>
        <taxon>Eukaryota</taxon>
        <taxon>Haptista</taxon>
        <taxon>Haptophyta</taxon>
        <taxon>Prymnesiophyceae</taxon>
        <taxon>Prymnesiales</taxon>
        <taxon>Prymnesiaceae</taxon>
        <taxon>Prymnesium</taxon>
    </lineage>
</organism>
<dbReference type="GO" id="GO:0009507">
    <property type="term" value="C:chloroplast"/>
    <property type="evidence" value="ECO:0007669"/>
    <property type="project" value="UniProtKB-SubCell"/>
</dbReference>
<keyword evidence="2" id="KW-0150">Chloroplast</keyword>
<keyword evidence="3" id="KW-0602">Photosynthesis</keyword>